<gene>
    <name evidence="3" type="ORF">JAAARDRAFT_140643</name>
</gene>
<dbReference type="Pfam" id="PF08719">
    <property type="entry name" value="NADAR"/>
    <property type="match status" value="1"/>
</dbReference>
<organism evidence="3 4">
    <name type="scientific">Jaapia argillacea MUCL 33604</name>
    <dbReference type="NCBI Taxonomy" id="933084"/>
    <lineage>
        <taxon>Eukaryota</taxon>
        <taxon>Fungi</taxon>
        <taxon>Dikarya</taxon>
        <taxon>Basidiomycota</taxon>
        <taxon>Agaricomycotina</taxon>
        <taxon>Agaricomycetes</taxon>
        <taxon>Agaricomycetidae</taxon>
        <taxon>Jaapiales</taxon>
        <taxon>Jaapiaceae</taxon>
        <taxon>Jaapia</taxon>
    </lineage>
</organism>
<dbReference type="InParanoid" id="A0A067P8Q0"/>
<feature type="region of interest" description="Disordered" evidence="1">
    <location>
        <begin position="1"/>
        <end position="35"/>
    </location>
</feature>
<evidence type="ECO:0000313" key="4">
    <source>
        <dbReference type="Proteomes" id="UP000027265"/>
    </source>
</evidence>
<proteinExistence type="predicted"/>
<evidence type="ECO:0000313" key="3">
    <source>
        <dbReference type="EMBL" id="KDQ51288.1"/>
    </source>
</evidence>
<dbReference type="CDD" id="cd15457">
    <property type="entry name" value="NADAR"/>
    <property type="match status" value="1"/>
</dbReference>
<dbReference type="OrthoDB" id="206452at2759"/>
<dbReference type="InterPro" id="IPR037238">
    <property type="entry name" value="YbiA-like_sf"/>
</dbReference>
<dbReference type="InterPro" id="IPR012816">
    <property type="entry name" value="NADAR"/>
</dbReference>
<reference evidence="4" key="1">
    <citation type="journal article" date="2014" name="Proc. Natl. Acad. Sci. U.S.A.">
        <title>Extensive sampling of basidiomycete genomes demonstrates inadequacy of the white-rot/brown-rot paradigm for wood decay fungi.</title>
        <authorList>
            <person name="Riley R."/>
            <person name="Salamov A.A."/>
            <person name="Brown D.W."/>
            <person name="Nagy L.G."/>
            <person name="Floudas D."/>
            <person name="Held B.W."/>
            <person name="Levasseur A."/>
            <person name="Lombard V."/>
            <person name="Morin E."/>
            <person name="Otillar R."/>
            <person name="Lindquist E.A."/>
            <person name="Sun H."/>
            <person name="LaButti K.M."/>
            <person name="Schmutz J."/>
            <person name="Jabbour D."/>
            <person name="Luo H."/>
            <person name="Baker S.E."/>
            <person name="Pisabarro A.G."/>
            <person name="Walton J.D."/>
            <person name="Blanchette R.A."/>
            <person name="Henrissat B."/>
            <person name="Martin F."/>
            <person name="Cullen D."/>
            <person name="Hibbett D.S."/>
            <person name="Grigoriev I.V."/>
        </authorList>
    </citation>
    <scope>NUCLEOTIDE SEQUENCE [LARGE SCALE GENOMIC DNA]</scope>
    <source>
        <strain evidence="4">MUCL 33604</strain>
    </source>
</reference>
<evidence type="ECO:0000259" key="2">
    <source>
        <dbReference type="Pfam" id="PF08719"/>
    </source>
</evidence>
<dbReference type="Proteomes" id="UP000027265">
    <property type="component" value="Unassembled WGS sequence"/>
</dbReference>
<accession>A0A067P8Q0</accession>
<sequence length="190" mass="21694">MPPERTSRRPRGRQSGPSNVNQSSRGPSTPPYLLTPPLTFSQPPIRFSWDSSFKSFLPNSSHRILYRNQLFPTMLHLLQAFKLFDDREDLPEHLRLCGEVAITGNNSPRLEDLARPDRGMHVLDWMDEALYLKFTQHPELRELLLNTGSADLVFVSMTDSLWGEGPDGRGNFLGKALMGLRQRFRIEMSG</sequence>
<dbReference type="AlphaFoldDB" id="A0A067P8Q0"/>
<keyword evidence="4" id="KW-1185">Reference proteome</keyword>
<dbReference type="EMBL" id="KL197750">
    <property type="protein sequence ID" value="KDQ51288.1"/>
    <property type="molecule type" value="Genomic_DNA"/>
</dbReference>
<feature type="domain" description="NADAR" evidence="2">
    <location>
        <begin position="57"/>
        <end position="185"/>
    </location>
</feature>
<dbReference type="Gene3D" id="1.10.357.40">
    <property type="entry name" value="YbiA-like"/>
    <property type="match status" value="1"/>
</dbReference>
<name>A0A067P8Q0_9AGAM</name>
<dbReference type="STRING" id="933084.A0A067P8Q0"/>
<dbReference type="SUPFAM" id="SSF143990">
    <property type="entry name" value="YbiA-like"/>
    <property type="match status" value="1"/>
</dbReference>
<protein>
    <recommendedName>
        <fullName evidence="2">NADAR domain-containing protein</fullName>
    </recommendedName>
</protein>
<dbReference type="HOGENOM" id="CLU_084247_3_3_1"/>
<evidence type="ECO:0000256" key="1">
    <source>
        <dbReference type="SAM" id="MobiDB-lite"/>
    </source>
</evidence>